<dbReference type="Gene3D" id="3.90.79.10">
    <property type="entry name" value="Nucleoside Triphosphate Pyrophosphohydrolase"/>
    <property type="match status" value="1"/>
</dbReference>
<dbReference type="PROSITE" id="PS51462">
    <property type="entry name" value="NUDIX"/>
    <property type="match status" value="1"/>
</dbReference>
<dbReference type="CDD" id="cd04683">
    <property type="entry name" value="NUDIX_Hydrolase"/>
    <property type="match status" value="1"/>
</dbReference>
<keyword evidence="2" id="KW-0378">Hydrolase</keyword>
<keyword evidence="5" id="KW-1185">Reference proteome</keyword>
<evidence type="ECO:0000313" key="5">
    <source>
        <dbReference type="Proteomes" id="UP000318138"/>
    </source>
</evidence>
<organism evidence="4 5">
    <name type="scientific">Paenalkalicoccus suaedae</name>
    <dbReference type="NCBI Taxonomy" id="2592382"/>
    <lineage>
        <taxon>Bacteria</taxon>
        <taxon>Bacillati</taxon>
        <taxon>Bacillota</taxon>
        <taxon>Bacilli</taxon>
        <taxon>Bacillales</taxon>
        <taxon>Bacillaceae</taxon>
        <taxon>Paenalkalicoccus</taxon>
    </lineage>
</organism>
<evidence type="ECO:0000259" key="3">
    <source>
        <dbReference type="PROSITE" id="PS51462"/>
    </source>
</evidence>
<dbReference type="InterPro" id="IPR000086">
    <property type="entry name" value="NUDIX_hydrolase_dom"/>
</dbReference>
<dbReference type="AlphaFoldDB" id="A0A859FB87"/>
<proteinExistence type="predicted"/>
<dbReference type="InterPro" id="IPR020084">
    <property type="entry name" value="NUDIX_hydrolase_CS"/>
</dbReference>
<feature type="domain" description="Nudix hydrolase" evidence="3">
    <location>
        <begin position="7"/>
        <end position="138"/>
    </location>
</feature>
<evidence type="ECO:0000256" key="2">
    <source>
        <dbReference type="ARBA" id="ARBA00022801"/>
    </source>
</evidence>
<dbReference type="PANTHER" id="PTHR43046:SF16">
    <property type="entry name" value="ADP-RIBOSE PYROPHOSPHATASE YJHB-RELATED"/>
    <property type="match status" value="1"/>
</dbReference>
<protein>
    <submittedName>
        <fullName evidence="4">NUDIX domain-containing protein</fullName>
    </submittedName>
</protein>
<dbReference type="Proteomes" id="UP000318138">
    <property type="component" value="Chromosome"/>
</dbReference>
<dbReference type="SUPFAM" id="SSF55811">
    <property type="entry name" value="Nudix"/>
    <property type="match status" value="1"/>
</dbReference>
<dbReference type="GO" id="GO:0016787">
    <property type="term" value="F:hydrolase activity"/>
    <property type="evidence" value="ECO:0007669"/>
    <property type="project" value="UniProtKB-KW"/>
</dbReference>
<comment type="cofactor">
    <cofactor evidence="1">
        <name>Mg(2+)</name>
        <dbReference type="ChEBI" id="CHEBI:18420"/>
    </cofactor>
</comment>
<dbReference type="PROSITE" id="PS00893">
    <property type="entry name" value="NUDIX_BOX"/>
    <property type="match status" value="1"/>
</dbReference>
<dbReference type="PANTHER" id="PTHR43046">
    <property type="entry name" value="GDP-MANNOSE MANNOSYL HYDROLASE"/>
    <property type="match status" value="1"/>
</dbReference>
<dbReference type="Pfam" id="PF00293">
    <property type="entry name" value="NUDIX"/>
    <property type="match status" value="1"/>
</dbReference>
<sequence>MIKERFKVVAAVHIFLLKEKEILLLRRFNTGYEDGNYSVLAGHIDGGEDFIAAAQREVHEEGGVRISREDLRVVGVMHRRSAEERIDFFLACEKWDGEITNMEPSKCDELRWTPIDELPDNMVPYVKKAIENYRYEKTFDVYGF</sequence>
<name>A0A859FB87_9BACI</name>
<accession>A0A859FB87</accession>
<reference evidence="5" key="1">
    <citation type="submission" date="2019-07" db="EMBL/GenBank/DDBJ databases">
        <title>Bacillus alkalisoli sp. nov. isolated from saline soil.</title>
        <authorList>
            <person name="Sun J.-Q."/>
            <person name="Xu L."/>
        </authorList>
    </citation>
    <scope>NUCLEOTIDE SEQUENCE [LARGE SCALE GENOMIC DNA]</scope>
    <source>
        <strain evidence="5">M4U3P1</strain>
    </source>
</reference>
<dbReference type="EMBL" id="CP041372">
    <property type="protein sequence ID" value="QKS70297.1"/>
    <property type="molecule type" value="Genomic_DNA"/>
</dbReference>
<evidence type="ECO:0000256" key="1">
    <source>
        <dbReference type="ARBA" id="ARBA00001946"/>
    </source>
</evidence>
<dbReference type="RefSeq" id="WP_176008337.1">
    <property type="nucleotide sequence ID" value="NZ_CP041372.2"/>
</dbReference>
<dbReference type="InterPro" id="IPR015797">
    <property type="entry name" value="NUDIX_hydrolase-like_dom_sf"/>
</dbReference>
<dbReference type="KEGG" id="psua:FLK61_26420"/>
<evidence type="ECO:0000313" key="4">
    <source>
        <dbReference type="EMBL" id="QKS70297.1"/>
    </source>
</evidence>
<gene>
    <name evidence="4" type="ORF">FLK61_26420</name>
</gene>